<protein>
    <submittedName>
        <fullName evidence="1">Uncharacterized protein</fullName>
    </submittedName>
</protein>
<evidence type="ECO:0000313" key="2">
    <source>
        <dbReference type="Proteomes" id="UP000499080"/>
    </source>
</evidence>
<dbReference type="EMBL" id="BGPR01000207">
    <property type="protein sequence ID" value="GBM04809.1"/>
    <property type="molecule type" value="Genomic_DNA"/>
</dbReference>
<dbReference type="OrthoDB" id="10069752at2759"/>
<dbReference type="AlphaFoldDB" id="A0A4Y2CKX0"/>
<dbReference type="Proteomes" id="UP000499080">
    <property type="component" value="Unassembled WGS sequence"/>
</dbReference>
<organism evidence="1 2">
    <name type="scientific">Araneus ventricosus</name>
    <name type="common">Orbweaver spider</name>
    <name type="synonym">Epeira ventricosa</name>
    <dbReference type="NCBI Taxonomy" id="182803"/>
    <lineage>
        <taxon>Eukaryota</taxon>
        <taxon>Metazoa</taxon>
        <taxon>Ecdysozoa</taxon>
        <taxon>Arthropoda</taxon>
        <taxon>Chelicerata</taxon>
        <taxon>Arachnida</taxon>
        <taxon>Araneae</taxon>
        <taxon>Araneomorphae</taxon>
        <taxon>Entelegynae</taxon>
        <taxon>Araneoidea</taxon>
        <taxon>Araneidae</taxon>
        <taxon>Araneus</taxon>
    </lineage>
</organism>
<keyword evidence="2" id="KW-1185">Reference proteome</keyword>
<sequence>MFSTNNGNLNEESEVSRKTMMSRLQWITYATTLKKTKINAKKLYQSKLENEEGERLRVVKAAAVIIREDIRSKVCNLNSYPAPDRFLNNAEEDIPVSLSVLFKSIIASNKGRNYDKVNTKITSVARAVIAATRPKSFQSSLQIGLGHLFTRNGSRNLLEIVSATGFCSTYKEVRHFKIFWLKQSAVDVPVQNSLNQFVFDNSDIDETNTFNAMGGIQCITPGPLESKRTIIDRVKQIPGATAIGEFKKNRSHSF</sequence>
<comment type="caution">
    <text evidence="1">The sequence shown here is derived from an EMBL/GenBank/DDBJ whole genome shotgun (WGS) entry which is preliminary data.</text>
</comment>
<evidence type="ECO:0000313" key="1">
    <source>
        <dbReference type="EMBL" id="GBM04809.1"/>
    </source>
</evidence>
<name>A0A4Y2CKX0_ARAVE</name>
<reference evidence="1 2" key="1">
    <citation type="journal article" date="2019" name="Sci. Rep.">
        <title>Orb-weaving spider Araneus ventricosus genome elucidates the spidroin gene catalogue.</title>
        <authorList>
            <person name="Kono N."/>
            <person name="Nakamura H."/>
            <person name="Ohtoshi R."/>
            <person name="Moran D.A.P."/>
            <person name="Shinohara A."/>
            <person name="Yoshida Y."/>
            <person name="Fujiwara M."/>
            <person name="Mori M."/>
            <person name="Tomita M."/>
            <person name="Arakawa K."/>
        </authorList>
    </citation>
    <scope>NUCLEOTIDE SEQUENCE [LARGE SCALE GENOMIC DNA]</scope>
</reference>
<proteinExistence type="predicted"/>
<accession>A0A4Y2CKX0</accession>
<gene>
    <name evidence="1" type="ORF">AVEN_20240_1</name>
</gene>